<dbReference type="Pfam" id="PF00072">
    <property type="entry name" value="Response_reg"/>
    <property type="match status" value="1"/>
</dbReference>
<feature type="DNA-binding region" description="OmpR/PhoB-type" evidence="3">
    <location>
        <begin position="132"/>
        <end position="228"/>
    </location>
</feature>
<keyword evidence="2" id="KW-0597">Phosphoprotein</keyword>
<keyword evidence="1 3" id="KW-0238">DNA-binding</keyword>
<feature type="modified residue" description="4-aspartylphosphate" evidence="2">
    <location>
        <position position="57"/>
    </location>
</feature>
<accession>A0ABS7UI17</accession>
<dbReference type="Gene3D" id="1.10.10.10">
    <property type="entry name" value="Winged helix-like DNA-binding domain superfamily/Winged helix DNA-binding domain"/>
    <property type="match status" value="1"/>
</dbReference>
<reference evidence="6 7" key="1">
    <citation type="submission" date="2021-09" db="EMBL/GenBank/DDBJ databases">
        <title>Whole genome sequence of Nocardioides sp. GBK3QG-3.</title>
        <authorList>
            <person name="Tuo L."/>
        </authorList>
    </citation>
    <scope>NUCLEOTIDE SEQUENCE [LARGE SCALE GENOMIC DNA]</scope>
    <source>
        <strain evidence="6 7">GBK3QG-3</strain>
    </source>
</reference>
<protein>
    <submittedName>
        <fullName evidence="6">Response regulator transcription factor</fullName>
    </submittedName>
</protein>
<evidence type="ECO:0000313" key="6">
    <source>
        <dbReference type="EMBL" id="MBZ5740316.1"/>
    </source>
</evidence>
<dbReference type="InterPro" id="IPR011006">
    <property type="entry name" value="CheY-like_superfamily"/>
</dbReference>
<dbReference type="CDD" id="cd00383">
    <property type="entry name" value="trans_reg_C"/>
    <property type="match status" value="1"/>
</dbReference>
<gene>
    <name evidence="6" type="ORF">K8U61_19230</name>
</gene>
<dbReference type="SMART" id="SM00862">
    <property type="entry name" value="Trans_reg_C"/>
    <property type="match status" value="1"/>
</dbReference>
<dbReference type="Pfam" id="PF00486">
    <property type="entry name" value="Trans_reg_C"/>
    <property type="match status" value="1"/>
</dbReference>
<feature type="domain" description="Response regulatory" evidence="4">
    <location>
        <begin position="8"/>
        <end position="121"/>
    </location>
</feature>
<dbReference type="SUPFAM" id="SSF52172">
    <property type="entry name" value="CheY-like"/>
    <property type="match status" value="1"/>
</dbReference>
<evidence type="ECO:0000256" key="1">
    <source>
        <dbReference type="ARBA" id="ARBA00023125"/>
    </source>
</evidence>
<dbReference type="PROSITE" id="PS50110">
    <property type="entry name" value="RESPONSE_REGULATORY"/>
    <property type="match status" value="1"/>
</dbReference>
<evidence type="ECO:0000256" key="3">
    <source>
        <dbReference type="PROSITE-ProRule" id="PRU01091"/>
    </source>
</evidence>
<dbReference type="PROSITE" id="PS51755">
    <property type="entry name" value="OMPR_PHOB"/>
    <property type="match status" value="1"/>
</dbReference>
<feature type="domain" description="OmpR/PhoB-type" evidence="5">
    <location>
        <begin position="132"/>
        <end position="228"/>
    </location>
</feature>
<dbReference type="Gene3D" id="6.10.250.690">
    <property type="match status" value="1"/>
</dbReference>
<proteinExistence type="predicted"/>
<dbReference type="Gene3D" id="3.40.50.2300">
    <property type="match status" value="1"/>
</dbReference>
<dbReference type="InterPro" id="IPR001867">
    <property type="entry name" value="OmpR/PhoB-type_DNA-bd"/>
</dbReference>
<comment type="caution">
    <text evidence="6">The sequence shown here is derived from an EMBL/GenBank/DDBJ whole genome shotgun (WGS) entry which is preliminary data.</text>
</comment>
<evidence type="ECO:0000313" key="7">
    <source>
        <dbReference type="Proteomes" id="UP000780875"/>
    </source>
</evidence>
<dbReference type="PANTHER" id="PTHR48111:SF28">
    <property type="entry name" value="TRANSCRIPTIONAL REGULATORY PROTEIN TCRX-RELATED"/>
    <property type="match status" value="1"/>
</dbReference>
<organism evidence="6 7">
    <name type="scientific">Nocardioides mangrovi</name>
    <dbReference type="NCBI Taxonomy" id="2874580"/>
    <lineage>
        <taxon>Bacteria</taxon>
        <taxon>Bacillati</taxon>
        <taxon>Actinomycetota</taxon>
        <taxon>Actinomycetes</taxon>
        <taxon>Propionibacteriales</taxon>
        <taxon>Nocardioidaceae</taxon>
        <taxon>Nocardioides</taxon>
    </lineage>
</organism>
<evidence type="ECO:0000256" key="2">
    <source>
        <dbReference type="PROSITE-ProRule" id="PRU00169"/>
    </source>
</evidence>
<dbReference type="PANTHER" id="PTHR48111">
    <property type="entry name" value="REGULATOR OF RPOS"/>
    <property type="match status" value="1"/>
</dbReference>
<dbReference type="SUPFAM" id="SSF46894">
    <property type="entry name" value="C-terminal effector domain of the bipartite response regulators"/>
    <property type="match status" value="1"/>
</dbReference>
<dbReference type="InterPro" id="IPR039420">
    <property type="entry name" value="WalR-like"/>
</dbReference>
<evidence type="ECO:0000259" key="5">
    <source>
        <dbReference type="PROSITE" id="PS51755"/>
    </source>
</evidence>
<keyword evidence="7" id="KW-1185">Reference proteome</keyword>
<sequence>MLDSSPTGLLVMVADARLRDPIVAGLTFVGHEVATATTGEEGLAALRARWHDLVVVDAVLPDLDGLTVPERLRDDGLATATILLAGSSAQERMAGLAAGADDCLSTPFSLDELLLRVEAVLRRRGHRTSRVDRRIAYADLVLDVDGHQVWRAGRPIELSATEFSLLRFLVLNAERVLTRTQILDHVWDGATGRSNIVDSGIRNLRRKIEAASPPIIRTVRGVGYALRAPTPAGVRR</sequence>
<dbReference type="InterPro" id="IPR036388">
    <property type="entry name" value="WH-like_DNA-bd_sf"/>
</dbReference>
<dbReference type="EMBL" id="JAIQZJ010000013">
    <property type="protein sequence ID" value="MBZ5740316.1"/>
    <property type="molecule type" value="Genomic_DNA"/>
</dbReference>
<evidence type="ECO:0000259" key="4">
    <source>
        <dbReference type="PROSITE" id="PS50110"/>
    </source>
</evidence>
<dbReference type="RefSeq" id="WP_224124676.1">
    <property type="nucleotide sequence ID" value="NZ_JAIQZJ010000013.1"/>
</dbReference>
<dbReference type="InterPro" id="IPR016032">
    <property type="entry name" value="Sig_transdc_resp-reg_C-effctor"/>
</dbReference>
<name>A0ABS7UI17_9ACTN</name>
<dbReference type="Proteomes" id="UP000780875">
    <property type="component" value="Unassembled WGS sequence"/>
</dbReference>
<dbReference type="SMART" id="SM00448">
    <property type="entry name" value="REC"/>
    <property type="match status" value="1"/>
</dbReference>
<dbReference type="InterPro" id="IPR001789">
    <property type="entry name" value="Sig_transdc_resp-reg_receiver"/>
</dbReference>